<keyword evidence="6 7" id="KW-0676">Redox-active center</keyword>
<dbReference type="CDD" id="cd03418">
    <property type="entry name" value="GRX_GRXb_1_3_like"/>
    <property type="match status" value="1"/>
</dbReference>
<comment type="function">
    <text evidence="1 7">Has a glutathione-disulfide oxidoreductase activity in the presence of NADPH and glutathione reductase. Reduces low molecular weight disulfides and proteins.</text>
</comment>
<protein>
    <recommendedName>
        <fullName evidence="7">Glutaredoxin</fullName>
    </recommendedName>
</protein>
<dbReference type="PRINTS" id="PR00160">
    <property type="entry name" value="GLUTAREDOXIN"/>
</dbReference>
<dbReference type="Gene3D" id="3.40.30.10">
    <property type="entry name" value="Glutaredoxin"/>
    <property type="match status" value="1"/>
</dbReference>
<gene>
    <name evidence="9" type="primary">grxC</name>
    <name evidence="9" type="ORF">E2493_15280</name>
</gene>
<dbReference type="Pfam" id="PF00462">
    <property type="entry name" value="Glutaredoxin"/>
    <property type="match status" value="1"/>
</dbReference>
<evidence type="ECO:0000313" key="9">
    <source>
        <dbReference type="EMBL" id="TFI57434.1"/>
    </source>
</evidence>
<dbReference type="InterPro" id="IPR011900">
    <property type="entry name" value="GRX_bact"/>
</dbReference>
<dbReference type="NCBIfam" id="TIGR02181">
    <property type="entry name" value="GRX_bact"/>
    <property type="match status" value="1"/>
</dbReference>
<feature type="domain" description="Glutaredoxin" evidence="8">
    <location>
        <begin position="4"/>
        <end position="64"/>
    </location>
</feature>
<evidence type="ECO:0000256" key="1">
    <source>
        <dbReference type="ARBA" id="ARBA00002549"/>
    </source>
</evidence>
<dbReference type="SUPFAM" id="SSF52833">
    <property type="entry name" value="Thioredoxin-like"/>
    <property type="match status" value="1"/>
</dbReference>
<dbReference type="InterPro" id="IPR036249">
    <property type="entry name" value="Thioredoxin-like_sf"/>
</dbReference>
<proteinExistence type="inferred from homology"/>
<evidence type="ECO:0000256" key="7">
    <source>
        <dbReference type="RuleBase" id="RU364065"/>
    </source>
</evidence>
<keyword evidence="3 7" id="KW-0813">Transport</keyword>
<dbReference type="Proteomes" id="UP000298213">
    <property type="component" value="Unassembled WGS sequence"/>
</dbReference>
<evidence type="ECO:0000256" key="3">
    <source>
        <dbReference type="ARBA" id="ARBA00022448"/>
    </source>
</evidence>
<dbReference type="GO" id="GO:0005737">
    <property type="term" value="C:cytoplasm"/>
    <property type="evidence" value="ECO:0007669"/>
    <property type="project" value="TreeGrafter"/>
</dbReference>
<dbReference type="PANTHER" id="PTHR45694">
    <property type="entry name" value="GLUTAREDOXIN 2"/>
    <property type="match status" value="1"/>
</dbReference>
<dbReference type="EMBL" id="SPDV01000031">
    <property type="protein sequence ID" value="TFI57434.1"/>
    <property type="molecule type" value="Genomic_DNA"/>
</dbReference>
<dbReference type="GO" id="GO:0045454">
    <property type="term" value="P:cell redox homeostasis"/>
    <property type="evidence" value="ECO:0007669"/>
    <property type="project" value="InterPro"/>
</dbReference>
<dbReference type="PROSITE" id="PS51354">
    <property type="entry name" value="GLUTAREDOXIN_2"/>
    <property type="match status" value="1"/>
</dbReference>
<dbReference type="PANTHER" id="PTHR45694:SF18">
    <property type="entry name" value="GLUTAREDOXIN-1-RELATED"/>
    <property type="match status" value="1"/>
</dbReference>
<comment type="caution">
    <text evidence="9">The sequence shown here is derived from an EMBL/GenBank/DDBJ whole genome shotgun (WGS) entry which is preliminary data.</text>
</comment>
<evidence type="ECO:0000256" key="5">
    <source>
        <dbReference type="ARBA" id="ARBA00023157"/>
    </source>
</evidence>
<evidence type="ECO:0000259" key="8">
    <source>
        <dbReference type="Pfam" id="PF00462"/>
    </source>
</evidence>
<dbReference type="RefSeq" id="WP_135088324.1">
    <property type="nucleotide sequence ID" value="NZ_SPDV01000031.1"/>
</dbReference>
<keyword evidence="10" id="KW-1185">Reference proteome</keyword>
<sequence>MARVEIYTKFTCPYCARAKRLLEEKGASYEEYELNALPGKRDEMIERANGRFTVPQIFIDGRHIGGSDDLAELDRRGGLDPLLNGGAAA</sequence>
<dbReference type="OrthoDB" id="9814618at2"/>
<dbReference type="PROSITE" id="PS00195">
    <property type="entry name" value="GLUTAREDOXIN_1"/>
    <property type="match status" value="1"/>
</dbReference>
<evidence type="ECO:0000256" key="4">
    <source>
        <dbReference type="ARBA" id="ARBA00022982"/>
    </source>
</evidence>
<keyword evidence="4 7" id="KW-0249">Electron transport</keyword>
<dbReference type="InterPro" id="IPR002109">
    <property type="entry name" value="Glutaredoxin"/>
</dbReference>
<evidence type="ECO:0000313" key="10">
    <source>
        <dbReference type="Proteomes" id="UP000298213"/>
    </source>
</evidence>
<reference evidence="9 10" key="1">
    <citation type="submission" date="2019-03" db="EMBL/GenBank/DDBJ databases">
        <title>Genome sequence of Sphingomonas sp. 17J27-24.</title>
        <authorList>
            <person name="Kim M."/>
            <person name="Maeng S."/>
            <person name="Sathiyaraj S."/>
        </authorList>
    </citation>
    <scope>NUCLEOTIDE SEQUENCE [LARGE SCALE GENOMIC DNA]</scope>
    <source>
        <strain evidence="9 10">17J27-24</strain>
    </source>
</reference>
<evidence type="ECO:0000256" key="6">
    <source>
        <dbReference type="ARBA" id="ARBA00023284"/>
    </source>
</evidence>
<comment type="similarity">
    <text evidence="2 7">Belongs to the glutaredoxin family.</text>
</comment>
<keyword evidence="7" id="KW-0963">Cytoplasm</keyword>
<accession>A0A4Y8ZNA1</accession>
<dbReference type="GO" id="GO:0034599">
    <property type="term" value="P:cellular response to oxidative stress"/>
    <property type="evidence" value="ECO:0007669"/>
    <property type="project" value="TreeGrafter"/>
</dbReference>
<organism evidence="9 10">
    <name type="scientific">Sphingomonas parva</name>
    <dbReference type="NCBI Taxonomy" id="2555898"/>
    <lineage>
        <taxon>Bacteria</taxon>
        <taxon>Pseudomonadati</taxon>
        <taxon>Pseudomonadota</taxon>
        <taxon>Alphaproteobacteria</taxon>
        <taxon>Sphingomonadales</taxon>
        <taxon>Sphingomonadaceae</taxon>
        <taxon>Sphingomonas</taxon>
    </lineage>
</organism>
<dbReference type="InterPro" id="IPR014025">
    <property type="entry name" value="Glutaredoxin_subgr"/>
</dbReference>
<dbReference type="AlphaFoldDB" id="A0A4Y8ZNA1"/>
<name>A0A4Y8ZNA1_9SPHN</name>
<dbReference type="InterPro" id="IPR011767">
    <property type="entry name" value="GLR_AS"/>
</dbReference>
<dbReference type="GO" id="GO:0015038">
    <property type="term" value="F:glutathione disulfide oxidoreductase activity"/>
    <property type="evidence" value="ECO:0007669"/>
    <property type="project" value="UniProtKB-UniRule"/>
</dbReference>
<evidence type="ECO:0000256" key="2">
    <source>
        <dbReference type="ARBA" id="ARBA00007787"/>
    </source>
</evidence>
<keyword evidence="5" id="KW-1015">Disulfide bond</keyword>